<sequence length="125" mass="13257">MRNGGALMAVAVSMTLAACKPVPDDKVLPDDASVARGRAIVERVQCGACHQMPGIDWPRGELGPSLENYGDRALVAGTLPLTPDTLARFIRNAPEAKPGTVMPAMPLTPREARDVAYYLLAEDAS</sequence>
<evidence type="ECO:0000259" key="5">
    <source>
        <dbReference type="PROSITE" id="PS51007"/>
    </source>
</evidence>
<evidence type="ECO:0000256" key="1">
    <source>
        <dbReference type="ARBA" id="ARBA00022617"/>
    </source>
</evidence>
<organism evidence="6 7">
    <name type="scientific">Sphingomonas sabuli</name>
    <dbReference type="NCBI Taxonomy" id="2764186"/>
    <lineage>
        <taxon>Bacteria</taxon>
        <taxon>Pseudomonadati</taxon>
        <taxon>Pseudomonadota</taxon>
        <taxon>Alphaproteobacteria</taxon>
        <taxon>Sphingomonadales</taxon>
        <taxon>Sphingomonadaceae</taxon>
        <taxon>Sphingomonas</taxon>
    </lineage>
</organism>
<protein>
    <submittedName>
        <fullName evidence="6">C-type cytochrome</fullName>
    </submittedName>
</protein>
<dbReference type="EMBL" id="CP060697">
    <property type="protein sequence ID" value="QNM81872.1"/>
    <property type="molecule type" value="Genomic_DNA"/>
</dbReference>
<dbReference type="PROSITE" id="PS51007">
    <property type="entry name" value="CYTC"/>
    <property type="match status" value="1"/>
</dbReference>
<evidence type="ECO:0000313" key="6">
    <source>
        <dbReference type="EMBL" id="QNM81872.1"/>
    </source>
</evidence>
<keyword evidence="7" id="KW-1185">Reference proteome</keyword>
<dbReference type="InterPro" id="IPR036909">
    <property type="entry name" value="Cyt_c-like_dom_sf"/>
</dbReference>
<dbReference type="Proteomes" id="UP000515861">
    <property type="component" value="Chromosome"/>
</dbReference>
<evidence type="ECO:0000256" key="4">
    <source>
        <dbReference type="PROSITE-ProRule" id="PRU00433"/>
    </source>
</evidence>
<keyword evidence="1 4" id="KW-0349">Heme</keyword>
<dbReference type="SUPFAM" id="SSF46626">
    <property type="entry name" value="Cytochrome c"/>
    <property type="match status" value="1"/>
</dbReference>
<dbReference type="Gene3D" id="1.10.760.10">
    <property type="entry name" value="Cytochrome c-like domain"/>
    <property type="match status" value="1"/>
</dbReference>
<name>A0A7G9KZS3_9SPHN</name>
<accession>A0A7G9KZS3</accession>
<dbReference type="GO" id="GO:0046872">
    <property type="term" value="F:metal ion binding"/>
    <property type="evidence" value="ECO:0007669"/>
    <property type="project" value="UniProtKB-KW"/>
</dbReference>
<gene>
    <name evidence="6" type="ORF">H8M03_07375</name>
</gene>
<dbReference type="AlphaFoldDB" id="A0A7G9KZS3"/>
<evidence type="ECO:0000256" key="2">
    <source>
        <dbReference type="ARBA" id="ARBA00022723"/>
    </source>
</evidence>
<proteinExistence type="predicted"/>
<feature type="domain" description="Cytochrome c" evidence="5">
    <location>
        <begin position="32"/>
        <end position="123"/>
    </location>
</feature>
<dbReference type="KEGG" id="ssau:H8M03_07375"/>
<keyword evidence="3 4" id="KW-0408">Iron</keyword>
<evidence type="ECO:0000313" key="7">
    <source>
        <dbReference type="Proteomes" id="UP000515861"/>
    </source>
</evidence>
<dbReference type="GO" id="GO:0020037">
    <property type="term" value="F:heme binding"/>
    <property type="evidence" value="ECO:0007669"/>
    <property type="project" value="InterPro"/>
</dbReference>
<dbReference type="Pfam" id="PF13442">
    <property type="entry name" value="Cytochrome_CBB3"/>
    <property type="match status" value="1"/>
</dbReference>
<dbReference type="InterPro" id="IPR009056">
    <property type="entry name" value="Cyt_c-like_dom"/>
</dbReference>
<evidence type="ECO:0000256" key="3">
    <source>
        <dbReference type="ARBA" id="ARBA00023004"/>
    </source>
</evidence>
<dbReference type="GO" id="GO:0009055">
    <property type="term" value="F:electron transfer activity"/>
    <property type="evidence" value="ECO:0007669"/>
    <property type="project" value="InterPro"/>
</dbReference>
<dbReference type="PROSITE" id="PS51257">
    <property type="entry name" value="PROKAR_LIPOPROTEIN"/>
    <property type="match status" value="1"/>
</dbReference>
<keyword evidence="2 4" id="KW-0479">Metal-binding</keyword>
<reference evidence="6 7" key="1">
    <citation type="submission" date="2020-08" db="EMBL/GenBank/DDBJ databases">
        <title>Sphingomonas sp. sand1-3 16S ribosomal RNA gene Genome sequencing and assembly.</title>
        <authorList>
            <person name="Kang M."/>
        </authorList>
    </citation>
    <scope>NUCLEOTIDE SEQUENCE [LARGE SCALE GENOMIC DNA]</scope>
    <source>
        <strain evidence="7">sand1-3</strain>
    </source>
</reference>